<organism evidence="2 3">
    <name type="scientific">Qipengyuania profundimaris</name>
    <dbReference type="NCBI Taxonomy" id="3067652"/>
    <lineage>
        <taxon>Bacteria</taxon>
        <taxon>Pseudomonadati</taxon>
        <taxon>Pseudomonadota</taxon>
        <taxon>Alphaproteobacteria</taxon>
        <taxon>Sphingomonadales</taxon>
        <taxon>Erythrobacteraceae</taxon>
        <taxon>Qipengyuania</taxon>
    </lineage>
</organism>
<dbReference type="Pfam" id="PF02635">
    <property type="entry name" value="DsrE"/>
    <property type="match status" value="1"/>
</dbReference>
<dbReference type="Gene3D" id="3.40.1260.10">
    <property type="entry name" value="DsrEFH-like"/>
    <property type="match status" value="1"/>
</dbReference>
<dbReference type="InterPro" id="IPR003787">
    <property type="entry name" value="Sulphur_relay_DsrE/F-like"/>
</dbReference>
<evidence type="ECO:0000313" key="2">
    <source>
        <dbReference type="EMBL" id="MDP4576153.1"/>
    </source>
</evidence>
<keyword evidence="1" id="KW-0732">Signal</keyword>
<dbReference type="RefSeq" id="WP_305933366.1">
    <property type="nucleotide sequence ID" value="NZ_JAVAIM010000001.1"/>
</dbReference>
<protein>
    <submittedName>
        <fullName evidence="2">DsrE family protein</fullName>
    </submittedName>
</protein>
<accession>A0ABT9HTZ1</accession>
<dbReference type="Proteomes" id="UP001240639">
    <property type="component" value="Unassembled WGS sequence"/>
</dbReference>
<comment type="caution">
    <text evidence="2">The sequence shown here is derived from an EMBL/GenBank/DDBJ whole genome shotgun (WGS) entry which is preliminary data.</text>
</comment>
<evidence type="ECO:0000256" key="1">
    <source>
        <dbReference type="SAM" id="SignalP"/>
    </source>
</evidence>
<dbReference type="InterPro" id="IPR027396">
    <property type="entry name" value="DsrEFH-like"/>
</dbReference>
<reference evidence="2 3" key="1">
    <citation type="submission" date="2023-08" db="EMBL/GenBank/DDBJ databases">
        <title>genomic of G39.</title>
        <authorList>
            <person name="Wang Y."/>
        </authorList>
    </citation>
    <scope>NUCLEOTIDE SEQUENCE [LARGE SCALE GENOMIC DNA]</scope>
    <source>
        <strain evidence="2 3">G39</strain>
    </source>
</reference>
<evidence type="ECO:0000313" key="3">
    <source>
        <dbReference type="Proteomes" id="UP001240639"/>
    </source>
</evidence>
<name>A0ABT9HTZ1_9SPHN</name>
<feature type="chain" id="PRO_5045566116" evidence="1">
    <location>
        <begin position="27"/>
        <end position="186"/>
    </location>
</feature>
<feature type="signal peptide" evidence="1">
    <location>
        <begin position="1"/>
        <end position="26"/>
    </location>
</feature>
<dbReference type="EMBL" id="JAVAIM010000001">
    <property type="protein sequence ID" value="MDP4576153.1"/>
    <property type="molecule type" value="Genomic_DNA"/>
</dbReference>
<dbReference type="SUPFAM" id="SSF75169">
    <property type="entry name" value="DsrEFH-like"/>
    <property type="match status" value="1"/>
</dbReference>
<proteinExistence type="predicted"/>
<sequence>MKVDIMRFAITAAAVAFLATMTQARAQDTEWQLGPVFTDFGPHAAVEGIDNLPADIEFSHSFDVANHGEGEQRNRGIESAARFINMHAAHGADPENMRIAVVVHGTAVLDLLTDEARSAGDYGATNPSGDMVRAMLAQGVRFIVCGQSAAGQGIGQSDLIPGVEMALSAMTAHALLQQAGYSVNPF</sequence>
<gene>
    <name evidence="2" type="ORF">Q9K02_13505</name>
</gene>
<keyword evidence="3" id="KW-1185">Reference proteome</keyword>
<dbReference type="PANTHER" id="PTHR37691">
    <property type="entry name" value="BLR3518 PROTEIN"/>
    <property type="match status" value="1"/>
</dbReference>
<dbReference type="PANTHER" id="PTHR37691:SF1">
    <property type="entry name" value="BLR3518 PROTEIN"/>
    <property type="match status" value="1"/>
</dbReference>